<dbReference type="InterPro" id="IPR033738">
    <property type="entry name" value="AsnB_N"/>
</dbReference>
<keyword evidence="8" id="KW-0028">Amino-acid biosynthesis</keyword>
<dbReference type="Proteomes" id="UP000193804">
    <property type="component" value="Unassembled WGS sequence"/>
</dbReference>
<dbReference type="PANTHER" id="PTHR43284:SF1">
    <property type="entry name" value="ASPARAGINE SYNTHETASE"/>
    <property type="match status" value="1"/>
</dbReference>
<keyword evidence="6 8" id="KW-0315">Glutamine amidotransferase</keyword>
<reference evidence="13" key="1">
    <citation type="submission" date="2017-04" db="EMBL/GenBank/DDBJ databases">
        <authorList>
            <person name="Varghese N."/>
            <person name="Submissions S."/>
        </authorList>
    </citation>
    <scope>NUCLEOTIDE SEQUENCE [LARGE SCALE GENOMIC DNA]</scope>
    <source>
        <strain evidence="13">DSM 4125</strain>
    </source>
</reference>
<evidence type="ECO:0000256" key="3">
    <source>
        <dbReference type="ARBA" id="ARBA00012737"/>
    </source>
</evidence>
<dbReference type="CDD" id="cd00712">
    <property type="entry name" value="AsnB"/>
    <property type="match status" value="1"/>
</dbReference>
<dbReference type="GO" id="GO:0006529">
    <property type="term" value="P:asparagine biosynthetic process"/>
    <property type="evidence" value="ECO:0007669"/>
    <property type="project" value="UniProtKB-KW"/>
</dbReference>
<evidence type="ECO:0000256" key="7">
    <source>
        <dbReference type="ARBA" id="ARBA00048741"/>
    </source>
</evidence>
<feature type="binding site" evidence="9">
    <location>
        <position position="92"/>
    </location>
    <ligand>
        <name>L-glutamine</name>
        <dbReference type="ChEBI" id="CHEBI:58359"/>
    </ligand>
</feature>
<evidence type="ECO:0000256" key="8">
    <source>
        <dbReference type="PIRSR" id="PIRSR001589-1"/>
    </source>
</evidence>
<dbReference type="CDD" id="cd01991">
    <property type="entry name" value="Asn_synthase_B_C"/>
    <property type="match status" value="1"/>
</dbReference>
<proteinExistence type="inferred from homology"/>
<accession>A0A1X7JNT4</accession>
<dbReference type="STRING" id="1028.SAMN05661096_01914"/>
<evidence type="ECO:0000256" key="5">
    <source>
        <dbReference type="ARBA" id="ARBA00022840"/>
    </source>
</evidence>
<comment type="similarity">
    <text evidence="2">Belongs to the asparagine synthetase family.</text>
</comment>
<evidence type="ECO:0000313" key="12">
    <source>
        <dbReference type="EMBL" id="SMG29859.1"/>
    </source>
</evidence>
<evidence type="ECO:0000313" key="13">
    <source>
        <dbReference type="Proteomes" id="UP000193804"/>
    </source>
</evidence>
<evidence type="ECO:0000259" key="11">
    <source>
        <dbReference type="PROSITE" id="PS51278"/>
    </source>
</evidence>
<feature type="site" description="Important for beta-aspartyl-AMP intermediate formation" evidence="10">
    <location>
        <position position="358"/>
    </location>
</feature>
<dbReference type="EC" id="6.3.5.4" evidence="3"/>
<evidence type="ECO:0000256" key="10">
    <source>
        <dbReference type="PIRSR" id="PIRSR001589-3"/>
    </source>
</evidence>
<dbReference type="EMBL" id="FXAW01000003">
    <property type="protein sequence ID" value="SMG29859.1"/>
    <property type="molecule type" value="Genomic_DNA"/>
</dbReference>
<evidence type="ECO:0000256" key="9">
    <source>
        <dbReference type="PIRSR" id="PIRSR001589-2"/>
    </source>
</evidence>
<dbReference type="PANTHER" id="PTHR43284">
    <property type="entry name" value="ASPARAGINE SYNTHETASE (GLUTAMINE-HYDROLYZING)"/>
    <property type="match status" value="1"/>
</dbReference>
<feature type="domain" description="Glutamine amidotransferase type-2" evidence="11">
    <location>
        <begin position="2"/>
        <end position="209"/>
    </location>
</feature>
<feature type="binding site" evidence="9">
    <location>
        <position position="283"/>
    </location>
    <ligand>
        <name>ATP</name>
        <dbReference type="ChEBI" id="CHEBI:30616"/>
    </ligand>
</feature>
<evidence type="ECO:0000256" key="2">
    <source>
        <dbReference type="ARBA" id="ARBA00005752"/>
    </source>
</evidence>
<dbReference type="PROSITE" id="PS51278">
    <property type="entry name" value="GATASE_TYPE_2"/>
    <property type="match status" value="1"/>
</dbReference>
<organism evidence="12 13">
    <name type="scientific">Marivirga sericea</name>
    <dbReference type="NCBI Taxonomy" id="1028"/>
    <lineage>
        <taxon>Bacteria</taxon>
        <taxon>Pseudomonadati</taxon>
        <taxon>Bacteroidota</taxon>
        <taxon>Cytophagia</taxon>
        <taxon>Cytophagales</taxon>
        <taxon>Marivirgaceae</taxon>
        <taxon>Marivirga</taxon>
    </lineage>
</organism>
<dbReference type="GO" id="GO:0004066">
    <property type="term" value="F:asparagine synthase (glutamine-hydrolyzing) activity"/>
    <property type="evidence" value="ECO:0007669"/>
    <property type="project" value="UniProtKB-EC"/>
</dbReference>
<dbReference type="Gene3D" id="3.60.20.10">
    <property type="entry name" value="Glutamine Phosphoribosylpyrophosphate, subunit 1, domain 1"/>
    <property type="match status" value="1"/>
</dbReference>
<dbReference type="Pfam" id="PF13537">
    <property type="entry name" value="GATase_7"/>
    <property type="match status" value="1"/>
</dbReference>
<dbReference type="InterPro" id="IPR017932">
    <property type="entry name" value="GATase_2_dom"/>
</dbReference>
<evidence type="ECO:0000256" key="1">
    <source>
        <dbReference type="ARBA" id="ARBA00005187"/>
    </source>
</evidence>
<evidence type="ECO:0000256" key="6">
    <source>
        <dbReference type="ARBA" id="ARBA00022962"/>
    </source>
</evidence>
<sequence length="608" mass="69744">MCGIAGVWSKHGALEEEKFESALQLLNHRGPDERHSIKTSTINLGSQRLKIIGIDSGKQPIVDAQGHYLAFNGAIYNYPEIAQSLKVSSKSDTEVLFQLILQKGFMEAINDLTGMFAIAFFDEKESSFFLARDRMGQKPLYYYQNQSILLFASELKSLKKLMELQSIEVAINKNAIYHYLSFANIPEPETIYKNVYALPPGQFLKYQNGSLHFSTYWQHEYLPKEKISFLDARIKLQAAIEEAVRIRLRADVPIGLFLSGGWDSSVIAFEASKTGRDLKAFTVEYPFQTSQNESHTAGVTARQFGLDHQIIKMDKSPLAMLEKSIGTFDQPLADSSALPNLAIAESASQHVKVMLNGDGGDELFGGYRRYFTAKNIQKLRLSRYLQNSLPVGKRRSKLGFVNRISRIANVPASERYLLYTTDMLQDADISTIWNHPEEIANPSLDLLSLHFDSKLSDLDQLMHWDRKFNLLSGILVKMDRASMAHSIEARSPFLDHHLFEISNYLPDNFKISWFDRKHLLKSIYRNKLPSVVTKASKTSFEAPLDNWLKNDFKELLKDLLYNPQARVYKYVNYTEIMLLMRQVKYQERNTDYIIYALLVLEMWLHEHD</sequence>
<dbReference type="RefSeq" id="WP_085516823.1">
    <property type="nucleotide sequence ID" value="NZ_FXAW01000003.1"/>
</dbReference>
<dbReference type="InterPro" id="IPR014729">
    <property type="entry name" value="Rossmann-like_a/b/a_fold"/>
</dbReference>
<keyword evidence="8" id="KW-0061">Asparagine biosynthesis</keyword>
<keyword evidence="4 9" id="KW-0547">Nucleotide-binding</keyword>
<dbReference type="OrthoDB" id="9763290at2"/>
<dbReference type="GO" id="GO:0005524">
    <property type="term" value="F:ATP binding"/>
    <property type="evidence" value="ECO:0007669"/>
    <property type="project" value="UniProtKB-KW"/>
</dbReference>
<dbReference type="InterPro" id="IPR029055">
    <property type="entry name" value="Ntn_hydrolases_N"/>
</dbReference>
<dbReference type="PIRSF" id="PIRSF001589">
    <property type="entry name" value="Asn_synthetase_glu-h"/>
    <property type="match status" value="1"/>
</dbReference>
<evidence type="ECO:0000256" key="4">
    <source>
        <dbReference type="ARBA" id="ARBA00022741"/>
    </source>
</evidence>
<dbReference type="InterPro" id="IPR001962">
    <property type="entry name" value="Asn_synthase"/>
</dbReference>
<gene>
    <name evidence="12" type="ORF">SAMN05661096_01914</name>
</gene>
<comment type="catalytic activity">
    <reaction evidence="7">
        <text>L-aspartate + L-glutamine + ATP + H2O = L-asparagine + L-glutamate + AMP + diphosphate + H(+)</text>
        <dbReference type="Rhea" id="RHEA:12228"/>
        <dbReference type="ChEBI" id="CHEBI:15377"/>
        <dbReference type="ChEBI" id="CHEBI:15378"/>
        <dbReference type="ChEBI" id="CHEBI:29985"/>
        <dbReference type="ChEBI" id="CHEBI:29991"/>
        <dbReference type="ChEBI" id="CHEBI:30616"/>
        <dbReference type="ChEBI" id="CHEBI:33019"/>
        <dbReference type="ChEBI" id="CHEBI:58048"/>
        <dbReference type="ChEBI" id="CHEBI:58359"/>
        <dbReference type="ChEBI" id="CHEBI:456215"/>
        <dbReference type="EC" id="6.3.5.4"/>
    </reaction>
</comment>
<comment type="pathway">
    <text evidence="1">Amino-acid biosynthesis; L-asparagine biosynthesis; L-asparagine from L-aspartate (L-Gln route): step 1/1.</text>
</comment>
<protein>
    <recommendedName>
        <fullName evidence="3">asparagine synthase (glutamine-hydrolyzing)</fullName>
        <ecNumber evidence="3">6.3.5.4</ecNumber>
    </recommendedName>
</protein>
<dbReference type="SUPFAM" id="SSF56235">
    <property type="entry name" value="N-terminal nucleophile aminohydrolases (Ntn hydrolases)"/>
    <property type="match status" value="1"/>
</dbReference>
<dbReference type="SUPFAM" id="SSF52402">
    <property type="entry name" value="Adenine nucleotide alpha hydrolases-like"/>
    <property type="match status" value="1"/>
</dbReference>
<dbReference type="InterPro" id="IPR051786">
    <property type="entry name" value="ASN_synthetase/amidase"/>
</dbReference>
<feature type="active site" description="For GATase activity" evidence="8">
    <location>
        <position position="2"/>
    </location>
</feature>
<dbReference type="AlphaFoldDB" id="A0A1X7JNT4"/>
<name>A0A1X7JNT4_9BACT</name>
<dbReference type="InterPro" id="IPR006426">
    <property type="entry name" value="Asn_synth_AEB"/>
</dbReference>
<dbReference type="Gene3D" id="3.40.50.620">
    <property type="entry name" value="HUPs"/>
    <property type="match status" value="1"/>
</dbReference>
<keyword evidence="5 9" id="KW-0067">ATP-binding</keyword>
<dbReference type="Pfam" id="PF00733">
    <property type="entry name" value="Asn_synthase"/>
    <property type="match status" value="1"/>
</dbReference>
<keyword evidence="13" id="KW-1185">Reference proteome</keyword>
<dbReference type="GO" id="GO:0005829">
    <property type="term" value="C:cytosol"/>
    <property type="evidence" value="ECO:0007669"/>
    <property type="project" value="TreeGrafter"/>
</dbReference>
<dbReference type="NCBIfam" id="TIGR01536">
    <property type="entry name" value="asn_synth_AEB"/>
    <property type="match status" value="1"/>
</dbReference>